<dbReference type="AlphaFoldDB" id="A0A841T4B6"/>
<dbReference type="EMBL" id="JACJVQ010000020">
    <property type="protein sequence ID" value="MBB6637188.1"/>
    <property type="molecule type" value="Genomic_DNA"/>
</dbReference>
<comment type="subcellular location">
    <subcellularLocation>
        <location evidence="1 7">Cell membrane</location>
        <topology evidence="1 7">Multi-pass membrane protein</topology>
    </subcellularLocation>
</comment>
<feature type="domain" description="ABC transmembrane type-1" evidence="8">
    <location>
        <begin position="74"/>
        <end position="277"/>
    </location>
</feature>
<reference evidence="9 10" key="1">
    <citation type="submission" date="2020-08" db="EMBL/GenBank/DDBJ databases">
        <title>Cohnella phylogeny.</title>
        <authorList>
            <person name="Dunlap C."/>
        </authorList>
    </citation>
    <scope>NUCLEOTIDE SEQUENCE [LARGE SCALE GENOMIC DNA]</scope>
    <source>
        <strain evidence="9 10">DSM 25241</strain>
    </source>
</reference>
<dbReference type="InterPro" id="IPR000515">
    <property type="entry name" value="MetI-like"/>
</dbReference>
<feature type="transmembrane region" description="Helical" evidence="7">
    <location>
        <begin position="78"/>
        <end position="99"/>
    </location>
</feature>
<evidence type="ECO:0000256" key="4">
    <source>
        <dbReference type="ARBA" id="ARBA00022692"/>
    </source>
</evidence>
<evidence type="ECO:0000256" key="6">
    <source>
        <dbReference type="ARBA" id="ARBA00023136"/>
    </source>
</evidence>
<keyword evidence="10" id="KW-1185">Reference proteome</keyword>
<feature type="transmembrane region" description="Helical" evidence="7">
    <location>
        <begin position="111"/>
        <end position="129"/>
    </location>
</feature>
<comment type="similarity">
    <text evidence="7">Belongs to the binding-protein-dependent transport system permease family.</text>
</comment>
<accession>A0A841T4B6</accession>
<evidence type="ECO:0000256" key="1">
    <source>
        <dbReference type="ARBA" id="ARBA00004651"/>
    </source>
</evidence>
<gene>
    <name evidence="9" type="ORF">H7B67_23935</name>
</gene>
<evidence type="ECO:0000313" key="10">
    <source>
        <dbReference type="Proteomes" id="UP000535838"/>
    </source>
</evidence>
<organism evidence="9 10">
    <name type="scientific">Cohnella thailandensis</name>
    <dbReference type="NCBI Taxonomy" id="557557"/>
    <lineage>
        <taxon>Bacteria</taxon>
        <taxon>Bacillati</taxon>
        <taxon>Bacillota</taxon>
        <taxon>Bacilli</taxon>
        <taxon>Bacillales</taxon>
        <taxon>Paenibacillaceae</taxon>
        <taxon>Cohnella</taxon>
    </lineage>
</organism>
<keyword evidence="3" id="KW-1003">Cell membrane</keyword>
<evidence type="ECO:0000259" key="8">
    <source>
        <dbReference type="PROSITE" id="PS50928"/>
    </source>
</evidence>
<feature type="transmembrane region" description="Helical" evidence="7">
    <location>
        <begin position="12"/>
        <end position="31"/>
    </location>
</feature>
<dbReference type="GO" id="GO:0005886">
    <property type="term" value="C:plasma membrane"/>
    <property type="evidence" value="ECO:0007669"/>
    <property type="project" value="UniProtKB-SubCell"/>
</dbReference>
<feature type="transmembrane region" description="Helical" evidence="7">
    <location>
        <begin position="141"/>
        <end position="162"/>
    </location>
</feature>
<name>A0A841T4B6_9BACL</name>
<feature type="transmembrane region" description="Helical" evidence="7">
    <location>
        <begin position="260"/>
        <end position="277"/>
    </location>
</feature>
<evidence type="ECO:0000256" key="7">
    <source>
        <dbReference type="RuleBase" id="RU363032"/>
    </source>
</evidence>
<protein>
    <submittedName>
        <fullName evidence="9">Carbohydrate ABC transporter permease</fullName>
    </submittedName>
</protein>
<evidence type="ECO:0000313" key="9">
    <source>
        <dbReference type="EMBL" id="MBB6637188.1"/>
    </source>
</evidence>
<dbReference type="PANTHER" id="PTHR43744">
    <property type="entry name" value="ABC TRANSPORTER PERMEASE PROTEIN MG189-RELATED-RELATED"/>
    <property type="match status" value="1"/>
</dbReference>
<dbReference type="Pfam" id="PF00528">
    <property type="entry name" value="BPD_transp_1"/>
    <property type="match status" value="1"/>
</dbReference>
<dbReference type="PROSITE" id="PS50928">
    <property type="entry name" value="ABC_TM1"/>
    <property type="match status" value="1"/>
</dbReference>
<evidence type="ECO:0000256" key="3">
    <source>
        <dbReference type="ARBA" id="ARBA00022475"/>
    </source>
</evidence>
<keyword evidence="6 7" id="KW-0472">Membrane</keyword>
<keyword evidence="4 7" id="KW-0812">Transmembrane</keyword>
<dbReference type="PANTHER" id="PTHR43744:SF9">
    <property type="entry name" value="POLYGALACTURONAN_RHAMNOGALACTURONAN TRANSPORT SYSTEM PERMEASE PROTEIN YTCP"/>
    <property type="match status" value="1"/>
</dbReference>
<dbReference type="GO" id="GO:0055085">
    <property type="term" value="P:transmembrane transport"/>
    <property type="evidence" value="ECO:0007669"/>
    <property type="project" value="InterPro"/>
</dbReference>
<dbReference type="InterPro" id="IPR035906">
    <property type="entry name" value="MetI-like_sf"/>
</dbReference>
<dbReference type="Proteomes" id="UP000535838">
    <property type="component" value="Unassembled WGS sequence"/>
</dbReference>
<evidence type="ECO:0000256" key="2">
    <source>
        <dbReference type="ARBA" id="ARBA00022448"/>
    </source>
</evidence>
<dbReference type="CDD" id="cd06261">
    <property type="entry name" value="TM_PBP2"/>
    <property type="match status" value="1"/>
</dbReference>
<comment type="caution">
    <text evidence="9">The sequence shown here is derived from an EMBL/GenBank/DDBJ whole genome shotgun (WGS) entry which is preliminary data.</text>
</comment>
<keyword evidence="2 7" id="KW-0813">Transport</keyword>
<sequence>MIRLSMGRRVFVVANYAFLSILAILCIFPVVHELAISFSSADAISAGKVNFWPIGFTTSAYEFTLQKDEFIHATGISLLRVLLGCSLNMLLTLLIAFPLSKESVLKFRTGYVWYFVFTMLFSGGMIPGYLIVKNLGLIDSIWALVLPGAVPIFNVVLMLNFFRGLPKELEEAAFMDGAGYLTSLFRIYAPLSLPVLATTGLFTIVTHWNTWFDGLIFMNSMQHYPLSTYLQTVVVNMNLGSMSLEQLQQFQVVNQQNAKAAQVFLSIVPIMAIYPFLQKYLVQGMVIGGVKE</sequence>
<evidence type="ECO:0000256" key="5">
    <source>
        <dbReference type="ARBA" id="ARBA00022989"/>
    </source>
</evidence>
<keyword evidence="5 7" id="KW-1133">Transmembrane helix</keyword>
<dbReference type="SUPFAM" id="SSF161098">
    <property type="entry name" value="MetI-like"/>
    <property type="match status" value="1"/>
</dbReference>
<dbReference type="Gene3D" id="1.10.3720.10">
    <property type="entry name" value="MetI-like"/>
    <property type="match status" value="1"/>
</dbReference>
<proteinExistence type="inferred from homology"/>
<feature type="transmembrane region" description="Helical" evidence="7">
    <location>
        <begin position="183"/>
        <end position="208"/>
    </location>
</feature>